<keyword evidence="1" id="KW-0175">Coiled coil</keyword>
<evidence type="ECO:0000259" key="2">
    <source>
        <dbReference type="Pfam" id="PF25273"/>
    </source>
</evidence>
<reference evidence="3" key="1">
    <citation type="submission" date="2025-05" db="UniProtKB">
        <authorList>
            <consortium name="EnsemblMetazoa"/>
        </authorList>
    </citation>
    <scope>IDENTIFICATION</scope>
</reference>
<evidence type="ECO:0000313" key="4">
    <source>
        <dbReference type="Proteomes" id="UP001652700"/>
    </source>
</evidence>
<feature type="domain" description="DUF7869" evidence="2">
    <location>
        <begin position="127"/>
        <end position="264"/>
    </location>
</feature>
<sequence length="398" mass="46288">MYELYLEENNPKVSFQSYQNIFYMHFNLKRKPPIKDTCNSCDMYSAKIKNTQDENEKKTLNELHDNHLKKAEDARNQMQIHFKEATTNPTLETLSYNMEKVLGLPKLSTNIVYYKRQLGIYNEGIHSASTNTPYCFLWKEGVAGRGAQEVGSCLKKYIELYLKKGVEELILWSDSCGGQNRNIKIVLLLKTTLMEHPTLKTIQLKYLESGHSFLQNDTDFGQIERGIKNQVQLYTMEDFVSVIESCKKTNKFVINLMESQDFYSTEDLEKNIINRKLSTQKEKISWLKTKIIKLEKSKPFSIFLCESHSSSELMFKEIDISKTVRRQNPLSFNPGNLKVLYPNGKAISKEKWNDIKSLFQFLPKAALQFYKIKNLKDFEDDIEGFGSLPDFDLDAEEI</sequence>
<dbReference type="Proteomes" id="UP001652700">
    <property type="component" value="Unplaced"/>
</dbReference>
<proteinExistence type="predicted"/>
<dbReference type="InterPro" id="IPR057191">
    <property type="entry name" value="DUF7869"/>
</dbReference>
<name>A0ABM5KGC4_DIAVI</name>
<dbReference type="PANTHER" id="PTHR10773:SF19">
    <property type="match status" value="1"/>
</dbReference>
<dbReference type="PANTHER" id="PTHR10773">
    <property type="entry name" value="DNA-DIRECTED RNA POLYMERASES I, II, AND III SUBUNIT RPABC2"/>
    <property type="match status" value="1"/>
</dbReference>
<dbReference type="GeneID" id="126886381"/>
<evidence type="ECO:0000313" key="3">
    <source>
        <dbReference type="EnsemblMetazoa" id="XP_050509244.1"/>
    </source>
</evidence>
<dbReference type="Pfam" id="PF25273">
    <property type="entry name" value="DUF7869"/>
    <property type="match status" value="1"/>
</dbReference>
<accession>A0ABM5KGC4</accession>
<dbReference type="EnsemblMetazoa" id="XM_050653287.1">
    <property type="protein sequence ID" value="XP_050509244.1"/>
    <property type="gene ID" value="LOC126886381"/>
</dbReference>
<feature type="coiled-coil region" evidence="1">
    <location>
        <begin position="57"/>
        <end position="88"/>
    </location>
</feature>
<keyword evidence="4" id="KW-1185">Reference proteome</keyword>
<evidence type="ECO:0000256" key="1">
    <source>
        <dbReference type="SAM" id="Coils"/>
    </source>
</evidence>
<protein>
    <recommendedName>
        <fullName evidence="2">DUF7869 domain-containing protein</fullName>
    </recommendedName>
</protein>
<organism evidence="3 4">
    <name type="scientific">Diabrotica virgifera virgifera</name>
    <name type="common">western corn rootworm</name>
    <dbReference type="NCBI Taxonomy" id="50390"/>
    <lineage>
        <taxon>Eukaryota</taxon>
        <taxon>Metazoa</taxon>
        <taxon>Ecdysozoa</taxon>
        <taxon>Arthropoda</taxon>
        <taxon>Hexapoda</taxon>
        <taxon>Insecta</taxon>
        <taxon>Pterygota</taxon>
        <taxon>Neoptera</taxon>
        <taxon>Endopterygota</taxon>
        <taxon>Coleoptera</taxon>
        <taxon>Polyphaga</taxon>
        <taxon>Cucujiformia</taxon>
        <taxon>Chrysomeloidea</taxon>
        <taxon>Chrysomelidae</taxon>
        <taxon>Galerucinae</taxon>
        <taxon>Diabroticina</taxon>
        <taxon>Diabroticites</taxon>
        <taxon>Diabrotica</taxon>
    </lineage>
</organism>
<dbReference type="RefSeq" id="XP_050509244.1">
    <property type="nucleotide sequence ID" value="XM_050653287.1"/>
</dbReference>